<sequence>MAKVRNSFERLAGEAAERLDAARQAGEQLALLADEPGRTPVEAGSGNVGRPKGALGKGSSQLRKWLAERGYRMPEDVLAEIAGLASGQDAMLTAMAKADQVLTWAYGGQGDKVAQPEQRISMFMQIYAAQLRAADALLPYGTPKASPDTVVQQSVTVNVPAAPAQARDVTPQSPRISGRMVPADVAHEIEQKQDVSTDGIERPTDENSDGDAK</sequence>
<dbReference type="RefSeq" id="WP_092368646.1">
    <property type="nucleotide sequence ID" value="NZ_BMGV01000008.1"/>
</dbReference>
<gene>
    <name evidence="2" type="ORF">SAMN05444007_108238</name>
</gene>
<feature type="compositionally biased region" description="Basic and acidic residues" evidence="1">
    <location>
        <begin position="185"/>
        <end position="213"/>
    </location>
</feature>
<dbReference type="STRING" id="1227549.SAMN05444007_108238"/>
<evidence type="ECO:0000313" key="2">
    <source>
        <dbReference type="EMBL" id="SEJ91366.1"/>
    </source>
</evidence>
<feature type="region of interest" description="Disordered" evidence="1">
    <location>
        <begin position="34"/>
        <end position="57"/>
    </location>
</feature>
<reference evidence="2 3" key="1">
    <citation type="submission" date="2016-10" db="EMBL/GenBank/DDBJ databases">
        <authorList>
            <person name="de Groot N.N."/>
        </authorList>
    </citation>
    <scope>NUCLEOTIDE SEQUENCE [LARGE SCALE GENOMIC DNA]</scope>
    <source>
        <strain evidence="2 3">DSM 29340</strain>
    </source>
</reference>
<feature type="region of interest" description="Disordered" evidence="1">
    <location>
        <begin position="162"/>
        <end position="213"/>
    </location>
</feature>
<dbReference type="EMBL" id="FNYD01000008">
    <property type="protein sequence ID" value="SEJ91366.1"/>
    <property type="molecule type" value="Genomic_DNA"/>
</dbReference>
<dbReference type="Proteomes" id="UP000199379">
    <property type="component" value="Unassembled WGS sequence"/>
</dbReference>
<proteinExistence type="predicted"/>
<dbReference type="AlphaFoldDB" id="A0A1H7CPI1"/>
<dbReference type="OrthoDB" id="7857897at2"/>
<evidence type="ECO:0000313" key="3">
    <source>
        <dbReference type="Proteomes" id="UP000199379"/>
    </source>
</evidence>
<accession>A0A1H7CPI1</accession>
<name>A0A1H7CPI1_9RHOB</name>
<organism evidence="2 3">
    <name type="scientific">Cribrihabitans marinus</name>
    <dbReference type="NCBI Taxonomy" id="1227549"/>
    <lineage>
        <taxon>Bacteria</taxon>
        <taxon>Pseudomonadati</taxon>
        <taxon>Pseudomonadota</taxon>
        <taxon>Alphaproteobacteria</taxon>
        <taxon>Rhodobacterales</taxon>
        <taxon>Paracoccaceae</taxon>
        <taxon>Cribrihabitans</taxon>
    </lineage>
</organism>
<keyword evidence="3" id="KW-1185">Reference proteome</keyword>
<evidence type="ECO:0000256" key="1">
    <source>
        <dbReference type="SAM" id="MobiDB-lite"/>
    </source>
</evidence>
<protein>
    <submittedName>
        <fullName evidence="2">Uncharacterized protein</fullName>
    </submittedName>
</protein>